<reference evidence="6 7" key="2">
    <citation type="journal article" date="2022" name="Mar. Drugs">
        <title>Bioassay-Guided Fractionation Leads to the Detection of Cholic Acid Generated by the Rare Thalassomonas sp.</title>
        <authorList>
            <person name="Pheiffer F."/>
            <person name="Schneider Y.K."/>
            <person name="Hansen E.H."/>
            <person name="Andersen J.H."/>
            <person name="Isaksson J."/>
            <person name="Busche T."/>
            <person name="R C."/>
            <person name="Kalinowski J."/>
            <person name="Zyl L.V."/>
            <person name="Trindade M."/>
        </authorList>
    </citation>
    <scope>NUCLEOTIDE SEQUENCE [LARGE SCALE GENOMIC DNA]</scope>
    <source>
        <strain evidence="6 7">A5K-106</strain>
    </source>
</reference>
<dbReference type="Proteomes" id="UP000032568">
    <property type="component" value="Chromosome pTact"/>
</dbReference>
<accession>A0AAE9YY46</accession>
<keyword evidence="2" id="KW-0479">Metal-binding</keyword>
<name>A0AAE9YY46_9GAMM</name>
<dbReference type="AlphaFoldDB" id="A0AAE9YY46"/>
<keyword evidence="3" id="KW-0862">Zinc</keyword>
<keyword evidence="7" id="KW-1185">Reference proteome</keyword>
<evidence type="ECO:0000256" key="3">
    <source>
        <dbReference type="ARBA" id="ARBA00022833"/>
    </source>
</evidence>
<keyword evidence="4" id="KW-0456">Lyase</keyword>
<protein>
    <submittedName>
        <fullName evidence="6">GFA family protein</fullName>
    </submittedName>
</protein>
<dbReference type="PANTHER" id="PTHR33337">
    <property type="entry name" value="GFA DOMAIN-CONTAINING PROTEIN"/>
    <property type="match status" value="1"/>
</dbReference>
<evidence type="ECO:0000256" key="2">
    <source>
        <dbReference type="ARBA" id="ARBA00022723"/>
    </source>
</evidence>
<evidence type="ECO:0000256" key="4">
    <source>
        <dbReference type="ARBA" id="ARBA00023239"/>
    </source>
</evidence>
<proteinExistence type="inferred from homology"/>
<evidence type="ECO:0000259" key="5">
    <source>
        <dbReference type="PROSITE" id="PS51891"/>
    </source>
</evidence>
<evidence type="ECO:0000313" key="6">
    <source>
        <dbReference type="EMBL" id="WDE02499.1"/>
    </source>
</evidence>
<dbReference type="KEGG" id="tact:SG35_029255"/>
<dbReference type="Gene3D" id="3.90.1590.10">
    <property type="entry name" value="glutathione-dependent formaldehyde- activating enzyme (gfa)"/>
    <property type="match status" value="1"/>
</dbReference>
<comment type="similarity">
    <text evidence="1">Belongs to the Gfa family.</text>
</comment>
<dbReference type="InterPro" id="IPR006913">
    <property type="entry name" value="CENP-V/GFA"/>
</dbReference>
<organism evidence="6 7">
    <name type="scientific">Thalassomonas actiniarum</name>
    <dbReference type="NCBI Taxonomy" id="485447"/>
    <lineage>
        <taxon>Bacteria</taxon>
        <taxon>Pseudomonadati</taxon>
        <taxon>Pseudomonadota</taxon>
        <taxon>Gammaproteobacteria</taxon>
        <taxon>Alteromonadales</taxon>
        <taxon>Colwelliaceae</taxon>
        <taxon>Thalassomonas</taxon>
    </lineage>
</organism>
<reference evidence="6 7" key="1">
    <citation type="journal article" date="2015" name="Genome Announc.">
        <title>Draft Genome Sequences of Marine Isolates of Thalassomonas viridans and Thalassomonas actiniarum.</title>
        <authorList>
            <person name="Olonade I."/>
            <person name="van Zyl L.J."/>
            <person name="Trindade M."/>
        </authorList>
    </citation>
    <scope>NUCLEOTIDE SEQUENCE [LARGE SCALE GENOMIC DNA]</scope>
    <source>
        <strain evidence="6 7">A5K-106</strain>
    </source>
</reference>
<evidence type="ECO:0000313" key="7">
    <source>
        <dbReference type="Proteomes" id="UP000032568"/>
    </source>
</evidence>
<dbReference type="InterPro" id="IPR011057">
    <property type="entry name" value="Mss4-like_sf"/>
</dbReference>
<dbReference type="Pfam" id="PF04828">
    <property type="entry name" value="GFA"/>
    <property type="match status" value="1"/>
</dbReference>
<sequence>MITGECNCGDIAFEITAKVSDVYVCHCSICRRATGSSGIAVIVVNNKEFSWVRGKELIKTWHKPKHDWQTSFCQNCGSSLPGANDESRMYVPAGVISSGADELRVTHHIYVDSKASWDEIADNGKQHREGFTG</sequence>
<dbReference type="GO" id="GO:0016846">
    <property type="term" value="F:carbon-sulfur lyase activity"/>
    <property type="evidence" value="ECO:0007669"/>
    <property type="project" value="InterPro"/>
</dbReference>
<dbReference type="PROSITE" id="PS51891">
    <property type="entry name" value="CENP_V_GFA"/>
    <property type="match status" value="1"/>
</dbReference>
<gene>
    <name evidence="6" type="ORF">SG35_029255</name>
</gene>
<dbReference type="EMBL" id="CP059736">
    <property type="protein sequence ID" value="WDE02499.1"/>
    <property type="molecule type" value="Genomic_DNA"/>
</dbReference>
<dbReference type="PANTHER" id="PTHR33337:SF40">
    <property type="entry name" value="CENP-V_GFA DOMAIN-CONTAINING PROTEIN-RELATED"/>
    <property type="match status" value="1"/>
</dbReference>
<evidence type="ECO:0000256" key="1">
    <source>
        <dbReference type="ARBA" id="ARBA00005495"/>
    </source>
</evidence>
<dbReference type="GO" id="GO:0046872">
    <property type="term" value="F:metal ion binding"/>
    <property type="evidence" value="ECO:0007669"/>
    <property type="project" value="UniProtKB-KW"/>
</dbReference>
<dbReference type="SUPFAM" id="SSF51316">
    <property type="entry name" value="Mss4-like"/>
    <property type="match status" value="1"/>
</dbReference>
<feature type="domain" description="CENP-V/GFA" evidence="5">
    <location>
        <begin position="2"/>
        <end position="118"/>
    </location>
</feature>
<dbReference type="RefSeq" id="WP_044833102.1">
    <property type="nucleotide sequence ID" value="NZ_CP059736.1"/>
</dbReference>